<keyword evidence="3" id="KW-1185">Reference proteome</keyword>
<evidence type="ECO:0000313" key="3">
    <source>
        <dbReference type="Proteomes" id="UP000249590"/>
    </source>
</evidence>
<comment type="caution">
    <text evidence="2">The sequence shown here is derived from an EMBL/GenBank/DDBJ whole genome shotgun (WGS) entry which is preliminary data.</text>
</comment>
<accession>A0A8B2NVX5</accession>
<dbReference type="AlphaFoldDB" id="A0A8B2NVX5"/>
<dbReference type="OrthoDB" id="9787207at2"/>
<dbReference type="Pfam" id="PF06224">
    <property type="entry name" value="AlkZ-like"/>
    <property type="match status" value="1"/>
</dbReference>
<feature type="region of interest" description="Disordered" evidence="1">
    <location>
        <begin position="1"/>
        <end position="20"/>
    </location>
</feature>
<evidence type="ECO:0000256" key="1">
    <source>
        <dbReference type="SAM" id="MobiDB-lite"/>
    </source>
</evidence>
<evidence type="ECO:0000313" key="2">
    <source>
        <dbReference type="EMBL" id="RAI00511.1"/>
    </source>
</evidence>
<organism evidence="2 3">
    <name type="scientific">Acuticoccus sediminis</name>
    <dbReference type="NCBI Taxonomy" id="2184697"/>
    <lineage>
        <taxon>Bacteria</taxon>
        <taxon>Pseudomonadati</taxon>
        <taxon>Pseudomonadota</taxon>
        <taxon>Alphaproteobacteria</taxon>
        <taxon>Hyphomicrobiales</taxon>
        <taxon>Amorphaceae</taxon>
        <taxon>Acuticoccus</taxon>
    </lineage>
</organism>
<sequence>MTERDPSPLPSPTRPRAPRAAAPELILSNAEARHVFLTRHRLAAPPTGPADPATVSDTIRQIGFVQVDSVSTVARAHHMILYARHHRYRPGTLTRLLDQRLLFEGWTHDASLIPMAFWPYWRRRFRTAEAALRERWGDRHGRDLSQCDEVLAHIRDNGPTLSRDFEEEKSSAGWWNWQPSKVALEFLWRTGQLSVCHREAFQKVYDLTERVVPPDIHAHEVTDEEIVDWAAEAALERLGFATPRQLADFFELITTAEAEGWLSRNAGRLRRIGITLADGTVRPAYAFADGAPLETAGPTARLRIVSPFDPMVRDRRRTEALFDFHYRIEIYVPKPKRRYGYYVFPILEGDRFVGRIDMTRGTSGALEVTGVWPEPGVRFGAARARALEAELTRLARFAGCEGVVFLDGWLRD</sequence>
<dbReference type="Proteomes" id="UP000249590">
    <property type="component" value="Unassembled WGS sequence"/>
</dbReference>
<proteinExistence type="predicted"/>
<protein>
    <recommendedName>
        <fullName evidence="4">Winged helix-turn-helix domain-containing protein</fullName>
    </recommendedName>
</protein>
<dbReference type="PANTHER" id="PTHR30528:SF0">
    <property type="entry name" value="CYTOPLASMIC PROTEIN"/>
    <property type="match status" value="1"/>
</dbReference>
<gene>
    <name evidence="2" type="ORF">DLJ53_14690</name>
</gene>
<dbReference type="EMBL" id="QHHQ01000003">
    <property type="protein sequence ID" value="RAI00511.1"/>
    <property type="molecule type" value="Genomic_DNA"/>
</dbReference>
<dbReference type="PANTHER" id="PTHR30528">
    <property type="entry name" value="CYTOPLASMIC PROTEIN"/>
    <property type="match status" value="1"/>
</dbReference>
<reference evidence="2 3" key="1">
    <citation type="submission" date="2018-05" db="EMBL/GenBank/DDBJ databases">
        <title>Acuticoccus sediminis sp. nov., isolated from deep-sea sediment of Indian Ocean.</title>
        <authorList>
            <person name="Liu X."/>
            <person name="Lai Q."/>
            <person name="Du Y."/>
            <person name="Sun F."/>
            <person name="Zhang X."/>
            <person name="Wang S."/>
            <person name="Shao Z."/>
        </authorList>
    </citation>
    <scope>NUCLEOTIDE SEQUENCE [LARGE SCALE GENOMIC DNA]</scope>
    <source>
        <strain evidence="2 3">PTG4-2</strain>
    </source>
</reference>
<evidence type="ECO:0008006" key="4">
    <source>
        <dbReference type="Google" id="ProtNLM"/>
    </source>
</evidence>
<dbReference type="InterPro" id="IPR009351">
    <property type="entry name" value="AlkZ-like"/>
</dbReference>
<name>A0A8B2NVX5_9HYPH</name>